<keyword evidence="7" id="KW-1185">Reference proteome</keyword>
<dbReference type="GO" id="GO:0016042">
    <property type="term" value="P:lipid catabolic process"/>
    <property type="evidence" value="ECO:0007669"/>
    <property type="project" value="UniProtKB-KW"/>
</dbReference>
<dbReference type="EMBL" id="CAMPGE010008385">
    <property type="protein sequence ID" value="CAI2367285.1"/>
    <property type="molecule type" value="Genomic_DNA"/>
</dbReference>
<dbReference type="AlphaFoldDB" id="A0AAD1XAQ4"/>
<proteinExistence type="predicted"/>
<evidence type="ECO:0000256" key="2">
    <source>
        <dbReference type="ARBA" id="ARBA00022801"/>
    </source>
</evidence>
<dbReference type="SUPFAM" id="SSF53474">
    <property type="entry name" value="alpha/beta-Hydrolases"/>
    <property type="match status" value="1"/>
</dbReference>
<reference evidence="6" key="1">
    <citation type="submission" date="2023-07" db="EMBL/GenBank/DDBJ databases">
        <authorList>
            <consortium name="AG Swart"/>
            <person name="Singh M."/>
            <person name="Singh A."/>
            <person name="Seah K."/>
            <person name="Emmerich C."/>
        </authorList>
    </citation>
    <scope>NUCLEOTIDE SEQUENCE</scope>
    <source>
        <strain evidence="6">DP1</strain>
    </source>
</reference>
<feature type="transmembrane region" description="Helical" evidence="5">
    <location>
        <begin position="53"/>
        <end position="75"/>
    </location>
</feature>
<evidence type="ECO:0000256" key="1">
    <source>
        <dbReference type="ARBA" id="ARBA00013201"/>
    </source>
</evidence>
<feature type="transmembrane region" description="Helical" evidence="5">
    <location>
        <begin position="12"/>
        <end position="32"/>
    </location>
</feature>
<protein>
    <recommendedName>
        <fullName evidence="1">1-alkyl-2-acetylglycerophosphocholine esterase</fullName>
        <ecNumber evidence="1">3.1.1.47</ecNumber>
    </recommendedName>
</protein>
<gene>
    <name evidence="6" type="ORF">ECRASSUSDP1_LOCUS8566</name>
</gene>
<dbReference type="GO" id="GO:0003847">
    <property type="term" value="F:1-alkyl-2-acetylglycerophosphocholine esterase activity"/>
    <property type="evidence" value="ECO:0007669"/>
    <property type="project" value="UniProtKB-EC"/>
</dbReference>
<evidence type="ECO:0000256" key="3">
    <source>
        <dbReference type="ARBA" id="ARBA00022963"/>
    </source>
</evidence>
<keyword evidence="5" id="KW-0812">Transmembrane</keyword>
<dbReference type="Pfam" id="PF03403">
    <property type="entry name" value="PAF-AH_p_II"/>
    <property type="match status" value="1"/>
</dbReference>
<dbReference type="EC" id="3.1.1.47" evidence="1"/>
<evidence type="ECO:0000256" key="4">
    <source>
        <dbReference type="ARBA" id="ARBA00023098"/>
    </source>
</evidence>
<evidence type="ECO:0000256" key="5">
    <source>
        <dbReference type="SAM" id="Phobius"/>
    </source>
</evidence>
<evidence type="ECO:0000313" key="7">
    <source>
        <dbReference type="Proteomes" id="UP001295684"/>
    </source>
</evidence>
<dbReference type="InterPro" id="IPR029058">
    <property type="entry name" value="AB_hydrolase_fold"/>
</dbReference>
<keyword evidence="2" id="KW-0378">Hydrolase</keyword>
<dbReference type="Proteomes" id="UP001295684">
    <property type="component" value="Unassembled WGS sequence"/>
</dbReference>
<keyword evidence="5" id="KW-1133">Transmembrane helix</keyword>
<feature type="transmembrane region" description="Helical" evidence="5">
    <location>
        <begin position="81"/>
        <end position="99"/>
    </location>
</feature>
<dbReference type="PANTHER" id="PTHR10272:SF0">
    <property type="entry name" value="PLATELET-ACTIVATING FACTOR ACETYLHYDROLASE"/>
    <property type="match status" value="1"/>
</dbReference>
<organism evidence="6 7">
    <name type="scientific">Euplotes crassus</name>
    <dbReference type="NCBI Taxonomy" id="5936"/>
    <lineage>
        <taxon>Eukaryota</taxon>
        <taxon>Sar</taxon>
        <taxon>Alveolata</taxon>
        <taxon>Ciliophora</taxon>
        <taxon>Intramacronucleata</taxon>
        <taxon>Spirotrichea</taxon>
        <taxon>Hypotrichia</taxon>
        <taxon>Euplotida</taxon>
        <taxon>Euplotidae</taxon>
        <taxon>Moneuplotes</taxon>
    </lineage>
</organism>
<comment type="caution">
    <text evidence="6">The sequence shown here is derived from an EMBL/GenBank/DDBJ whole genome shotgun (WGS) entry which is preliminary data.</text>
</comment>
<evidence type="ECO:0000313" key="6">
    <source>
        <dbReference type="EMBL" id="CAI2367285.1"/>
    </source>
</evidence>
<name>A0AAD1XAQ4_EUPCR</name>
<dbReference type="PANTHER" id="PTHR10272">
    <property type="entry name" value="PLATELET-ACTIVATING FACTOR ACETYLHYDROLASE"/>
    <property type="match status" value="1"/>
</dbReference>
<keyword evidence="5" id="KW-0472">Membrane</keyword>
<keyword evidence="4" id="KW-0443">Lipid metabolism</keyword>
<dbReference type="Gene3D" id="3.40.50.1820">
    <property type="entry name" value="alpha/beta hydrolase"/>
    <property type="match status" value="1"/>
</dbReference>
<sequence length="470" mass="53934">MRIAYFVSNYEIGLLILYWIDTLLKLLYTTWFNRMMFYMISVMLATHFIHPHLRNHAIISGLLYFPSSFICMFVTEVDGVLWFVLAALPIINTVILLKFGRFEVIDPTGPYGVGHKFETIETKTGNILCSIFYPIDKEEYDNGKDDPKKNIGWFGLGSKGLSTVSKLFESNSIFEQDITTYRIACVKDADLHKDFSTKSKKLTPVISSHGLMSSRNRLSGITSEMASQGCIVLCLDHTDGSSFSYCDENEEEVGQFEDYDKEVHKCKENEYRAQQLDTRMQDIEKLLDFAKENFPDDKWNIEWDHLVAFGHSFGGISAVEMCQKFPENFKICIALDPYYMPRYKEIEGEQNYCVKQPLLLLNSEFFYKDKSGPVAITEFDGIKCGDKLFKDSKTASGGEQNHNITIKGTGHSDMCDERLYYYNVFKKFGHCVGENIYEVFISAVLAYMGETGYLPVKYPKSLDQVVKQYV</sequence>
<keyword evidence="3" id="KW-0442">Lipid degradation</keyword>
<accession>A0AAD1XAQ4</accession>